<dbReference type="InterPro" id="IPR049450">
    <property type="entry name" value="ACOT8-like_C"/>
</dbReference>
<organism evidence="3 4">
    <name type="scientific">Nocardioides salarius</name>
    <dbReference type="NCBI Taxonomy" id="374513"/>
    <lineage>
        <taxon>Bacteria</taxon>
        <taxon>Bacillati</taxon>
        <taxon>Actinomycetota</taxon>
        <taxon>Actinomycetes</taxon>
        <taxon>Propionibacteriales</taxon>
        <taxon>Nocardioidaceae</taxon>
        <taxon>Nocardioides</taxon>
    </lineage>
</organism>
<proteinExistence type="predicted"/>
<evidence type="ECO:0000259" key="1">
    <source>
        <dbReference type="Pfam" id="PF13622"/>
    </source>
</evidence>
<sequence length="289" mass="30806">MDLSFFTSDGDTLVPTPMALSSWSDDQLHGVAVSGALGRAAERAVADLGRAELVPVRLSVDLFRATRMRPCRLETTVVREGPRLCLVDVHLRQDVDGEGGGDGDGDGEQVTTARASALFLRTGEAPTGEVWMPQDAPQPPPLEVAPVSDEPHVPYLRSDADWSQNFREHQNAGRKTTWSTPPAIVSGEPLTGFQAAAAMADGTSLTSNWGSRGVEHINADITLTLARRPVGVTVGLEASDRVEHDGIAVGTATIFDREGRLGTTVVTAMTNTRRSVDLGSDERARGDDV</sequence>
<dbReference type="EMBL" id="JAFBBZ010000001">
    <property type="protein sequence ID" value="MBM7508419.1"/>
    <property type="molecule type" value="Genomic_DNA"/>
</dbReference>
<evidence type="ECO:0000313" key="4">
    <source>
        <dbReference type="Proteomes" id="UP000732378"/>
    </source>
</evidence>
<keyword evidence="4" id="KW-1185">Reference proteome</keyword>
<accession>A0ABS2MB59</accession>
<dbReference type="InterPro" id="IPR049449">
    <property type="entry name" value="TesB_ACOT8-like_N"/>
</dbReference>
<evidence type="ECO:0000259" key="2">
    <source>
        <dbReference type="Pfam" id="PF20789"/>
    </source>
</evidence>
<feature type="domain" description="Acyl-CoA thioesterase-like N-terminal HotDog" evidence="1">
    <location>
        <begin position="22"/>
        <end position="116"/>
    </location>
</feature>
<dbReference type="Pfam" id="PF13622">
    <property type="entry name" value="4HBT_3"/>
    <property type="match status" value="1"/>
</dbReference>
<dbReference type="SUPFAM" id="SSF54637">
    <property type="entry name" value="Thioesterase/thiol ester dehydrase-isomerase"/>
    <property type="match status" value="1"/>
</dbReference>
<dbReference type="InterPro" id="IPR029069">
    <property type="entry name" value="HotDog_dom_sf"/>
</dbReference>
<evidence type="ECO:0000313" key="3">
    <source>
        <dbReference type="EMBL" id="MBM7508419.1"/>
    </source>
</evidence>
<reference evidence="3 4" key="1">
    <citation type="submission" date="2021-01" db="EMBL/GenBank/DDBJ databases">
        <title>Sequencing the genomes of 1000 actinobacteria strains.</title>
        <authorList>
            <person name="Klenk H.-P."/>
        </authorList>
    </citation>
    <scope>NUCLEOTIDE SEQUENCE [LARGE SCALE GENOMIC DNA]</scope>
    <source>
        <strain evidence="3 4">DSM 18239</strain>
    </source>
</reference>
<protein>
    <submittedName>
        <fullName evidence="3">Acyl-coenzyme A thioesterase PaaI-like protein</fullName>
    </submittedName>
</protein>
<dbReference type="RefSeq" id="WP_193669525.1">
    <property type="nucleotide sequence ID" value="NZ_JACDTV010000009.1"/>
</dbReference>
<dbReference type="Gene3D" id="2.40.160.210">
    <property type="entry name" value="Acyl-CoA thioesterase, double hotdog domain"/>
    <property type="match status" value="1"/>
</dbReference>
<gene>
    <name evidence="3" type="ORF">JOE61_002233</name>
</gene>
<comment type="caution">
    <text evidence="3">The sequence shown here is derived from an EMBL/GenBank/DDBJ whole genome shotgun (WGS) entry which is preliminary data.</text>
</comment>
<dbReference type="Pfam" id="PF20789">
    <property type="entry name" value="4HBT_3C"/>
    <property type="match status" value="1"/>
</dbReference>
<dbReference type="InterPro" id="IPR042171">
    <property type="entry name" value="Acyl-CoA_hotdog"/>
</dbReference>
<dbReference type="Proteomes" id="UP000732378">
    <property type="component" value="Unassembled WGS sequence"/>
</dbReference>
<feature type="domain" description="Acyl-CoA thioesterase-like C-terminal" evidence="2">
    <location>
        <begin position="166"/>
        <end position="261"/>
    </location>
</feature>
<name>A0ABS2MB59_9ACTN</name>